<evidence type="ECO:0000313" key="3">
    <source>
        <dbReference type="Proteomes" id="UP001201812"/>
    </source>
</evidence>
<gene>
    <name evidence="2" type="ORF">DdX_16546</name>
</gene>
<evidence type="ECO:0000313" key="2">
    <source>
        <dbReference type="EMBL" id="KAI1700685.1"/>
    </source>
</evidence>
<evidence type="ECO:0000256" key="1">
    <source>
        <dbReference type="SAM" id="Phobius"/>
    </source>
</evidence>
<keyword evidence="1" id="KW-0472">Membrane</keyword>
<name>A0AAD4MPD4_9BILA</name>
<sequence>MSANSVQWLLKSGIKSADFPDLYHAIEELQYRHPAFETIVERIHKSTFVLSAKKSVIERKECDVNHERFIDVELNMGQKKDKIELNMAGDAPADAFLALISFKDLNGPQFRVFLFNEESPSYLEPFHGSKCMIHVWVLPFGFNELCQHLKSVQQIIIENERSSMVPEVVEGRPYANNLFLDKSCARGPRLVTPGNRPRNGTTLQFVTDCNMISDDHWCTYSSVVLRMSVILENAIPDYFRNMSTAFYRSIQLSLCNTICLHEQFTFKIASWRLFLSNRIYAYAFFVVCLVYMYCRVWQLVDWIQHLTSDNDTSSTKDIYKNGLLIISLYLRLVSSGATAYNCFVEAKMHLYLYSTAVEIWLVPLENTYLLVQIMTSQWELAMEAAQSESLIILISAFSIVWIMLMLAWIVYTVPLCKAYSELATFVGRKHELRAIKFRSNRLKRKNV</sequence>
<reference evidence="2" key="1">
    <citation type="submission" date="2022-01" db="EMBL/GenBank/DDBJ databases">
        <title>Genome Sequence Resource for Two Populations of Ditylenchus destructor, the Migratory Endoparasitic Phytonematode.</title>
        <authorList>
            <person name="Zhang H."/>
            <person name="Lin R."/>
            <person name="Xie B."/>
        </authorList>
    </citation>
    <scope>NUCLEOTIDE SEQUENCE</scope>
    <source>
        <strain evidence="2">BazhouSP</strain>
    </source>
</reference>
<organism evidence="2 3">
    <name type="scientific">Ditylenchus destructor</name>
    <dbReference type="NCBI Taxonomy" id="166010"/>
    <lineage>
        <taxon>Eukaryota</taxon>
        <taxon>Metazoa</taxon>
        <taxon>Ecdysozoa</taxon>
        <taxon>Nematoda</taxon>
        <taxon>Chromadorea</taxon>
        <taxon>Rhabditida</taxon>
        <taxon>Tylenchina</taxon>
        <taxon>Tylenchomorpha</taxon>
        <taxon>Sphaerularioidea</taxon>
        <taxon>Anguinidae</taxon>
        <taxon>Anguininae</taxon>
        <taxon>Ditylenchus</taxon>
    </lineage>
</organism>
<feature type="transmembrane region" description="Helical" evidence="1">
    <location>
        <begin position="390"/>
        <end position="411"/>
    </location>
</feature>
<keyword evidence="1" id="KW-1133">Transmembrane helix</keyword>
<protein>
    <submittedName>
        <fullName evidence="2">Uncharacterized protein</fullName>
    </submittedName>
</protein>
<comment type="caution">
    <text evidence="2">The sequence shown here is derived from an EMBL/GenBank/DDBJ whole genome shotgun (WGS) entry which is preliminary data.</text>
</comment>
<dbReference type="EMBL" id="JAKKPZ010000137">
    <property type="protein sequence ID" value="KAI1700685.1"/>
    <property type="molecule type" value="Genomic_DNA"/>
</dbReference>
<proteinExistence type="predicted"/>
<feature type="transmembrane region" description="Helical" evidence="1">
    <location>
        <begin position="279"/>
        <end position="298"/>
    </location>
</feature>
<dbReference type="Proteomes" id="UP001201812">
    <property type="component" value="Unassembled WGS sequence"/>
</dbReference>
<dbReference type="AlphaFoldDB" id="A0AAD4MPD4"/>
<keyword evidence="3" id="KW-1185">Reference proteome</keyword>
<accession>A0AAD4MPD4</accession>
<keyword evidence="1" id="KW-0812">Transmembrane</keyword>
<feature type="transmembrane region" description="Helical" evidence="1">
    <location>
        <begin position="318"/>
        <end position="343"/>
    </location>
</feature>